<dbReference type="GO" id="GO:0000166">
    <property type="term" value="F:nucleotide binding"/>
    <property type="evidence" value="ECO:0007669"/>
    <property type="project" value="InterPro"/>
</dbReference>
<dbReference type="PANTHER" id="PTHR43708">
    <property type="entry name" value="CONSERVED EXPRESSED OXIDOREDUCTASE (EUROFUNG)"/>
    <property type="match status" value="1"/>
</dbReference>
<feature type="domain" description="GFO/IDH/MocA-like oxidoreductase" evidence="2">
    <location>
        <begin position="130"/>
        <end position="259"/>
    </location>
</feature>
<dbReference type="InterPro" id="IPR000683">
    <property type="entry name" value="Gfo/Idh/MocA-like_OxRdtase_N"/>
</dbReference>
<dbReference type="SUPFAM" id="SSF51735">
    <property type="entry name" value="NAD(P)-binding Rossmann-fold domains"/>
    <property type="match status" value="1"/>
</dbReference>
<dbReference type="Gene3D" id="3.30.360.10">
    <property type="entry name" value="Dihydrodipicolinate Reductase, domain 2"/>
    <property type="match status" value="1"/>
</dbReference>
<protein>
    <submittedName>
        <fullName evidence="3">4-carboxy-2-hydroxymuconate-6-semialdehyde dehydrogenase</fullName>
        <ecNumber evidence="3">1.1.1.312</ecNumber>
    </submittedName>
</protein>
<organism evidence="3 4">
    <name type="scientific">Ruegeria arenilitoris</name>
    <dbReference type="NCBI Taxonomy" id="1173585"/>
    <lineage>
        <taxon>Bacteria</taxon>
        <taxon>Pseudomonadati</taxon>
        <taxon>Pseudomonadota</taxon>
        <taxon>Alphaproteobacteria</taxon>
        <taxon>Rhodobacterales</taxon>
        <taxon>Roseobacteraceae</taxon>
        <taxon>Ruegeria</taxon>
    </lineage>
</organism>
<dbReference type="EC" id="1.1.1.312" evidence="3"/>
<dbReference type="InterPro" id="IPR055170">
    <property type="entry name" value="GFO_IDH_MocA-like_dom"/>
</dbReference>
<evidence type="ECO:0000259" key="1">
    <source>
        <dbReference type="Pfam" id="PF01408"/>
    </source>
</evidence>
<evidence type="ECO:0000259" key="2">
    <source>
        <dbReference type="Pfam" id="PF22725"/>
    </source>
</evidence>
<accession>A0A238JTP2</accession>
<dbReference type="RefSeq" id="WP_093961892.1">
    <property type="nucleotide sequence ID" value="NZ_FXYG01000001.1"/>
</dbReference>
<reference evidence="4" key="1">
    <citation type="submission" date="2017-05" db="EMBL/GenBank/DDBJ databases">
        <authorList>
            <person name="Rodrigo-Torres L."/>
            <person name="Arahal R. D."/>
            <person name="Lucena T."/>
        </authorList>
    </citation>
    <scope>NUCLEOTIDE SEQUENCE [LARGE SCALE GENOMIC DNA]</scope>
    <source>
        <strain evidence="4">CECT 8715</strain>
    </source>
</reference>
<dbReference type="AlphaFoldDB" id="A0A238JTP2"/>
<dbReference type="GO" id="GO:0050606">
    <property type="term" value="F:4-carboxy-2-hydroxymuconate semialdehyde hemiacetal dehydrogenase activity"/>
    <property type="evidence" value="ECO:0007669"/>
    <property type="project" value="UniProtKB-EC"/>
</dbReference>
<dbReference type="SUPFAM" id="SSF55347">
    <property type="entry name" value="Glyceraldehyde-3-phosphate dehydrogenase-like, C-terminal domain"/>
    <property type="match status" value="1"/>
</dbReference>
<dbReference type="Gene3D" id="3.40.50.720">
    <property type="entry name" value="NAD(P)-binding Rossmann-like Domain"/>
    <property type="match status" value="1"/>
</dbReference>
<dbReference type="Pfam" id="PF01408">
    <property type="entry name" value="GFO_IDH_MocA"/>
    <property type="match status" value="1"/>
</dbReference>
<feature type="domain" description="Gfo/Idh/MocA-like oxidoreductase N-terminal" evidence="1">
    <location>
        <begin position="7"/>
        <end position="120"/>
    </location>
</feature>
<name>A0A238JTP2_9RHOB</name>
<dbReference type="PANTHER" id="PTHR43708:SF8">
    <property type="entry name" value="OXIDOREDUCTASE"/>
    <property type="match status" value="1"/>
</dbReference>
<evidence type="ECO:0000313" key="3">
    <source>
        <dbReference type="EMBL" id="SMX34048.1"/>
    </source>
</evidence>
<evidence type="ECO:0000313" key="4">
    <source>
        <dbReference type="Proteomes" id="UP000202485"/>
    </source>
</evidence>
<dbReference type="Pfam" id="PF22725">
    <property type="entry name" value="GFO_IDH_MocA_C3"/>
    <property type="match status" value="1"/>
</dbReference>
<keyword evidence="3" id="KW-0560">Oxidoreductase</keyword>
<gene>
    <name evidence="3" type="primary">ligC_2</name>
    <name evidence="3" type="ORF">RUA8715_00300</name>
</gene>
<proteinExistence type="predicted"/>
<dbReference type="InterPro" id="IPR051317">
    <property type="entry name" value="Gfo/Idh/MocA_oxidoreduct"/>
</dbReference>
<dbReference type="EMBL" id="FXYG01000001">
    <property type="protein sequence ID" value="SMX34048.1"/>
    <property type="molecule type" value="Genomic_DNA"/>
</dbReference>
<dbReference type="OrthoDB" id="9792935at2"/>
<keyword evidence="4" id="KW-1185">Reference proteome</keyword>
<sequence>MSSQQFIRVACVGAGYFSQFHYGSWRRIPQVQLVAACDRDLEKAAATGLRAYDDLPSMLARETPQLLDIILPPDGHADAIRAALDAGVGWILCQKPFCRSLAEAEDVLKDARDAGATVVVHENFRFQPWYRVMKDALTRGDIGTPLQATFRLRPGDGQGPRAYLDRQPYFQKMPRFLIHETAVHWVDTFRFLFGNPVSVYADLRRINPVIAGEDAGYVIFEFENGLRAVFDGNRNLDHASNNLRRTMGEALIEGTGGTLTMDGFGAVGLREFGSQSSLQLLAPDKWEGFGGDCVHALQQHVISGLLNGTHLENTGPDYLDVIRIEQAIYRSDAEGRKIVLEAE</sequence>
<dbReference type="InterPro" id="IPR036291">
    <property type="entry name" value="NAD(P)-bd_dom_sf"/>
</dbReference>
<dbReference type="Proteomes" id="UP000202485">
    <property type="component" value="Unassembled WGS sequence"/>
</dbReference>